<feature type="domain" description="O-methyltransferase C-terminal" evidence="4">
    <location>
        <begin position="167"/>
        <end position="273"/>
    </location>
</feature>
<organism evidence="6 7">
    <name type="scientific">Vallitalea guaymasensis</name>
    <dbReference type="NCBI Taxonomy" id="1185412"/>
    <lineage>
        <taxon>Bacteria</taxon>
        <taxon>Bacillati</taxon>
        <taxon>Bacillota</taxon>
        <taxon>Clostridia</taxon>
        <taxon>Lachnospirales</taxon>
        <taxon>Vallitaleaceae</taxon>
        <taxon>Vallitalea</taxon>
    </lineage>
</organism>
<evidence type="ECO:0000256" key="3">
    <source>
        <dbReference type="ARBA" id="ARBA00022691"/>
    </source>
</evidence>
<name>A0A8J8MET8_9FIRM</name>
<dbReference type="InterPro" id="IPR036388">
    <property type="entry name" value="WH-like_DNA-bd_sf"/>
</dbReference>
<dbReference type="KEGG" id="vgu:HYG85_22840"/>
<protein>
    <submittedName>
        <fullName evidence="6">Methyltransferase</fullName>
    </submittedName>
</protein>
<dbReference type="AlphaFoldDB" id="A0A8J8MET8"/>
<sequence length="331" mass="37655">MNNKKLVANTYYKMVTNHRESQLFFAALKLDIFSYLDNEISIEEIADQSTYDIRNLKLILNALASIHLIEKHENKFVNTEEGKFYLSKSSKYYIGDAILFRNEMMSLDNIENRVRFGPDKAITQHNQGQKVYNFTKLAKVSIPEIYLWRIEPLINLMNTIYQDSEPNKILDLGGGSGAMGIELCKAFPNSKGVIFEEPKVSLVAEDLISKNNLSTRVSVQKGDFIKDDIGSGYDIIIASGIIDFAKDHLQDFVKKLYDALNKNGIIYLITHGFSEDYLEPSETILGWLSSHLDGLNLLLPDKVIQDAMTDSGFRLYKQDKSGNHSIKVYQK</sequence>
<gene>
    <name evidence="6" type="ORF">HYG85_22840</name>
</gene>
<keyword evidence="2" id="KW-0808">Transferase</keyword>
<dbReference type="InterPro" id="IPR036390">
    <property type="entry name" value="WH_DNA-bd_sf"/>
</dbReference>
<dbReference type="PANTHER" id="PTHR43712">
    <property type="entry name" value="PUTATIVE (AFU_ORTHOLOGUE AFUA_4G14580)-RELATED"/>
    <property type="match status" value="1"/>
</dbReference>
<evidence type="ECO:0000256" key="1">
    <source>
        <dbReference type="ARBA" id="ARBA00022603"/>
    </source>
</evidence>
<dbReference type="Gene3D" id="1.10.10.10">
    <property type="entry name" value="Winged helix-like DNA-binding domain superfamily/Winged helix DNA-binding domain"/>
    <property type="match status" value="1"/>
</dbReference>
<dbReference type="CDD" id="cd02440">
    <property type="entry name" value="AdoMet_MTases"/>
    <property type="match status" value="1"/>
</dbReference>
<dbReference type="GO" id="GO:0008171">
    <property type="term" value="F:O-methyltransferase activity"/>
    <property type="evidence" value="ECO:0007669"/>
    <property type="project" value="InterPro"/>
</dbReference>
<feature type="domain" description="O-methyltransferase dimerisation" evidence="5">
    <location>
        <begin position="15"/>
        <end position="87"/>
    </location>
</feature>
<dbReference type="SUPFAM" id="SSF53335">
    <property type="entry name" value="S-adenosyl-L-methionine-dependent methyltransferases"/>
    <property type="match status" value="1"/>
</dbReference>
<dbReference type="EMBL" id="CP058561">
    <property type="protein sequence ID" value="QUH31611.1"/>
    <property type="molecule type" value="Genomic_DNA"/>
</dbReference>
<dbReference type="InterPro" id="IPR016461">
    <property type="entry name" value="COMT-like"/>
</dbReference>
<dbReference type="Proteomes" id="UP000677305">
    <property type="component" value="Chromosome"/>
</dbReference>
<dbReference type="SUPFAM" id="SSF46785">
    <property type="entry name" value="Winged helix' DNA-binding domain"/>
    <property type="match status" value="1"/>
</dbReference>
<proteinExistence type="predicted"/>
<evidence type="ECO:0000256" key="2">
    <source>
        <dbReference type="ARBA" id="ARBA00022679"/>
    </source>
</evidence>
<keyword evidence="7" id="KW-1185">Reference proteome</keyword>
<dbReference type="RefSeq" id="WP_212691579.1">
    <property type="nucleotide sequence ID" value="NZ_CP058561.1"/>
</dbReference>
<dbReference type="InterPro" id="IPR029063">
    <property type="entry name" value="SAM-dependent_MTases_sf"/>
</dbReference>
<keyword evidence="3" id="KW-0949">S-adenosyl-L-methionine</keyword>
<dbReference type="GO" id="GO:0046983">
    <property type="term" value="F:protein dimerization activity"/>
    <property type="evidence" value="ECO:0007669"/>
    <property type="project" value="InterPro"/>
</dbReference>
<dbReference type="GO" id="GO:0032259">
    <property type="term" value="P:methylation"/>
    <property type="evidence" value="ECO:0007669"/>
    <property type="project" value="UniProtKB-KW"/>
</dbReference>
<dbReference type="InterPro" id="IPR012967">
    <property type="entry name" value="COMT_dimerisation"/>
</dbReference>
<accession>A0A8J8MET8</accession>
<reference evidence="6 7" key="1">
    <citation type="submission" date="2020-07" db="EMBL/GenBank/DDBJ databases">
        <title>Vallitalea guaymasensis genome.</title>
        <authorList>
            <person name="Postec A."/>
        </authorList>
    </citation>
    <scope>NUCLEOTIDE SEQUENCE [LARGE SCALE GENOMIC DNA]</scope>
    <source>
        <strain evidence="6 7">Ra1766G1</strain>
    </source>
</reference>
<dbReference type="Pfam" id="PF08100">
    <property type="entry name" value="Dimerisation"/>
    <property type="match status" value="1"/>
</dbReference>
<evidence type="ECO:0000259" key="5">
    <source>
        <dbReference type="Pfam" id="PF08100"/>
    </source>
</evidence>
<dbReference type="PANTHER" id="PTHR43712:SF2">
    <property type="entry name" value="O-METHYLTRANSFERASE CICE"/>
    <property type="match status" value="1"/>
</dbReference>
<evidence type="ECO:0000313" key="7">
    <source>
        <dbReference type="Proteomes" id="UP000677305"/>
    </source>
</evidence>
<evidence type="ECO:0000259" key="4">
    <source>
        <dbReference type="Pfam" id="PF00891"/>
    </source>
</evidence>
<dbReference type="InterPro" id="IPR001077">
    <property type="entry name" value="COMT_C"/>
</dbReference>
<dbReference type="PROSITE" id="PS51683">
    <property type="entry name" value="SAM_OMT_II"/>
    <property type="match status" value="1"/>
</dbReference>
<evidence type="ECO:0000313" key="6">
    <source>
        <dbReference type="EMBL" id="QUH31611.1"/>
    </source>
</evidence>
<dbReference type="Pfam" id="PF00891">
    <property type="entry name" value="Methyltransf_2"/>
    <property type="match status" value="1"/>
</dbReference>
<keyword evidence="1 6" id="KW-0489">Methyltransferase</keyword>
<dbReference type="Gene3D" id="3.40.50.150">
    <property type="entry name" value="Vaccinia Virus protein VP39"/>
    <property type="match status" value="1"/>
</dbReference>